<gene>
    <name evidence="2" type="ORF">FBUS_09091</name>
</gene>
<feature type="coiled-coil region" evidence="1">
    <location>
        <begin position="63"/>
        <end position="122"/>
    </location>
</feature>
<comment type="caution">
    <text evidence="2">The sequence shown here is derived from an EMBL/GenBank/DDBJ whole genome shotgun (WGS) entry which is preliminary data.</text>
</comment>
<dbReference type="AlphaFoldDB" id="A0A8E0VGH9"/>
<evidence type="ECO:0000313" key="3">
    <source>
        <dbReference type="Proteomes" id="UP000728185"/>
    </source>
</evidence>
<dbReference type="Proteomes" id="UP000728185">
    <property type="component" value="Unassembled WGS sequence"/>
</dbReference>
<dbReference type="EMBL" id="LUCM01008532">
    <property type="protein sequence ID" value="KAA0188237.1"/>
    <property type="molecule type" value="Genomic_DNA"/>
</dbReference>
<dbReference type="OrthoDB" id="10666901at2759"/>
<keyword evidence="3" id="KW-1185">Reference proteome</keyword>
<reference evidence="2" key="1">
    <citation type="submission" date="2019-05" db="EMBL/GenBank/DDBJ databases">
        <title>Annotation for the trematode Fasciolopsis buski.</title>
        <authorList>
            <person name="Choi Y.-J."/>
        </authorList>
    </citation>
    <scope>NUCLEOTIDE SEQUENCE</scope>
    <source>
        <strain evidence="2">HT</strain>
        <tissue evidence="2">Whole worm</tissue>
    </source>
</reference>
<accession>A0A8E0VGH9</accession>
<sequence>MILNMRNTHLISIAFLSLKCELNQCVYQIHHAGLLENQSMWNDQKSSDINELMNTSTVAVEQLSKLGQSLAAKERDAKQLRQALDQAKKEYNQQQTDLSMQLNQAKEEIIKLNQRLHSLQTTEDAKREMLWTRFTQTECDELTENGHITGVKSIDYRSSTKDFRMNSRSGSVSSSIGSVVRTQDRIISPVEQLRYPFFHIISPKLNGTYFSSPYMNPHRCYQSKEPWVFCEDSHITPQRRPPVVDHSVTHDFLSKTHQTANDHFEAADYPEADQPNFHESTWSLDQNLGRDSVNAQIMECKNSAQRQKFNHKLFDDTLNHLKPELERSISRHLEAAGKNCLKLL</sequence>
<protein>
    <submittedName>
        <fullName evidence="2">Uncharacterized protein</fullName>
    </submittedName>
</protein>
<keyword evidence="1" id="KW-0175">Coiled coil</keyword>
<name>A0A8E0VGH9_9TREM</name>
<evidence type="ECO:0000313" key="2">
    <source>
        <dbReference type="EMBL" id="KAA0188237.1"/>
    </source>
</evidence>
<evidence type="ECO:0000256" key="1">
    <source>
        <dbReference type="SAM" id="Coils"/>
    </source>
</evidence>
<organism evidence="2 3">
    <name type="scientific">Fasciolopsis buskii</name>
    <dbReference type="NCBI Taxonomy" id="27845"/>
    <lineage>
        <taxon>Eukaryota</taxon>
        <taxon>Metazoa</taxon>
        <taxon>Spiralia</taxon>
        <taxon>Lophotrochozoa</taxon>
        <taxon>Platyhelminthes</taxon>
        <taxon>Trematoda</taxon>
        <taxon>Digenea</taxon>
        <taxon>Plagiorchiida</taxon>
        <taxon>Echinostomata</taxon>
        <taxon>Echinostomatoidea</taxon>
        <taxon>Fasciolidae</taxon>
        <taxon>Fasciolopsis</taxon>
    </lineage>
</organism>
<proteinExistence type="predicted"/>